<sequence>MGRMGTFPFGVYTMTPKQKLVLDFIQAFFKVKGYAPSYSEIASALDMKAKSNIHRIIHKLKEQGLIQLRPHCIRSMELVDKSVKTVTKL</sequence>
<reference evidence="2" key="1">
    <citation type="submission" date="2020-04" db="EMBL/GenBank/DDBJ databases">
        <authorList>
            <person name="Chiriac C."/>
            <person name="Salcher M."/>
            <person name="Ghai R."/>
            <person name="Kavagutti S V."/>
        </authorList>
    </citation>
    <scope>NUCLEOTIDE SEQUENCE</scope>
</reference>
<accession>A0A6J5LSF1</accession>
<keyword evidence="2" id="KW-0238">DNA-binding</keyword>
<evidence type="ECO:0000259" key="1">
    <source>
        <dbReference type="Pfam" id="PF01726"/>
    </source>
</evidence>
<dbReference type="Pfam" id="PF01726">
    <property type="entry name" value="LexA_DNA_bind"/>
    <property type="match status" value="1"/>
</dbReference>
<dbReference type="SUPFAM" id="SSF46785">
    <property type="entry name" value="Winged helix' DNA-binding domain"/>
    <property type="match status" value="1"/>
</dbReference>
<dbReference type="Gene3D" id="1.10.10.10">
    <property type="entry name" value="Winged helix-like DNA-binding domain superfamily/Winged helix DNA-binding domain"/>
    <property type="match status" value="1"/>
</dbReference>
<protein>
    <submittedName>
        <fullName evidence="2">LexA repressor, DNA-binding domain containing protein</fullName>
    </submittedName>
</protein>
<evidence type="ECO:0000313" key="2">
    <source>
        <dbReference type="EMBL" id="CAB4134619.1"/>
    </source>
</evidence>
<dbReference type="GO" id="GO:0004252">
    <property type="term" value="F:serine-type endopeptidase activity"/>
    <property type="evidence" value="ECO:0007669"/>
    <property type="project" value="InterPro"/>
</dbReference>
<dbReference type="EMBL" id="LR796296">
    <property type="protein sequence ID" value="CAB4134619.1"/>
    <property type="molecule type" value="Genomic_DNA"/>
</dbReference>
<gene>
    <name evidence="2" type="ORF">UFOVP274_3</name>
</gene>
<feature type="domain" description="LexA repressor DNA-binding" evidence="1">
    <location>
        <begin position="14"/>
        <end position="74"/>
    </location>
</feature>
<dbReference type="GO" id="GO:0003677">
    <property type="term" value="F:DNA binding"/>
    <property type="evidence" value="ECO:0007669"/>
    <property type="project" value="UniProtKB-KW"/>
</dbReference>
<dbReference type="InterPro" id="IPR036388">
    <property type="entry name" value="WH-like_DNA-bd_sf"/>
</dbReference>
<proteinExistence type="predicted"/>
<name>A0A6J5LSF1_9CAUD</name>
<organism evidence="2">
    <name type="scientific">uncultured Caudovirales phage</name>
    <dbReference type="NCBI Taxonomy" id="2100421"/>
    <lineage>
        <taxon>Viruses</taxon>
        <taxon>Duplodnaviria</taxon>
        <taxon>Heunggongvirae</taxon>
        <taxon>Uroviricota</taxon>
        <taxon>Caudoviricetes</taxon>
        <taxon>Peduoviridae</taxon>
        <taxon>Maltschvirus</taxon>
        <taxon>Maltschvirus maltsch</taxon>
    </lineage>
</organism>
<dbReference type="InterPro" id="IPR036390">
    <property type="entry name" value="WH_DNA-bd_sf"/>
</dbReference>
<dbReference type="GO" id="GO:0006508">
    <property type="term" value="P:proteolysis"/>
    <property type="evidence" value="ECO:0007669"/>
    <property type="project" value="InterPro"/>
</dbReference>
<dbReference type="InterPro" id="IPR006199">
    <property type="entry name" value="LexA_DNA-bd_dom"/>
</dbReference>